<dbReference type="RefSeq" id="WP_262397805.1">
    <property type="nucleotide sequence ID" value="NZ_JACRTC010000005.1"/>
</dbReference>
<proteinExistence type="inferred from homology"/>
<dbReference type="GO" id="GO:0016853">
    <property type="term" value="F:isomerase activity"/>
    <property type="evidence" value="ECO:0007669"/>
    <property type="project" value="InterPro"/>
</dbReference>
<evidence type="ECO:0000313" key="3">
    <source>
        <dbReference type="EMBL" id="MBC8570708.1"/>
    </source>
</evidence>
<evidence type="ECO:0000313" key="4">
    <source>
        <dbReference type="Proteomes" id="UP000660861"/>
    </source>
</evidence>
<dbReference type="InterPro" id="IPR017552">
    <property type="entry name" value="PHI/rmpB"/>
</dbReference>
<dbReference type="PANTHER" id="PTHR43443:SF1">
    <property type="entry name" value="3-HEXULOSE-6-PHOSPHATE ISOMERASE"/>
    <property type="match status" value="1"/>
</dbReference>
<dbReference type="InterPro" id="IPR001347">
    <property type="entry name" value="SIS_dom"/>
</dbReference>
<comment type="similarity">
    <text evidence="1">Belongs to the SIS family. PHI subfamily.</text>
</comment>
<gene>
    <name evidence="3" type="primary">hxlB</name>
    <name evidence="3" type="ORF">H8709_07695</name>
</gene>
<dbReference type="PANTHER" id="PTHR43443">
    <property type="entry name" value="3-HEXULOSE-6-PHOSPHATE ISOMERASE"/>
    <property type="match status" value="1"/>
</dbReference>
<dbReference type="CDD" id="cd05005">
    <property type="entry name" value="SIS_PHI"/>
    <property type="match status" value="1"/>
</dbReference>
<keyword evidence="4" id="KW-1185">Reference proteome</keyword>
<reference evidence="3" key="1">
    <citation type="submission" date="2020-08" db="EMBL/GenBank/DDBJ databases">
        <title>Genome public.</title>
        <authorList>
            <person name="Liu C."/>
            <person name="Sun Q."/>
        </authorList>
    </citation>
    <scope>NUCLEOTIDE SEQUENCE</scope>
    <source>
        <strain evidence="3">NSJ-54</strain>
    </source>
</reference>
<sequence>MKDVIQTSVAIANELAENLARIDTGAADALIDAILSAKRVFSAGCGRSLLMIRGLAMRLMHLGLTSYVVGETVTPAVAPGDLLIIGSGSGETGSLVTMAQKAKKLGVKIALITIYPDSTLGNLADIVLRIPGTTGKSEKDSGIVSVQPGGNMFEQSMLLFGDALVICLADRAGMQLNDASIMSRHANLE</sequence>
<dbReference type="GO" id="GO:0097367">
    <property type="term" value="F:carbohydrate derivative binding"/>
    <property type="evidence" value="ECO:0007669"/>
    <property type="project" value="InterPro"/>
</dbReference>
<dbReference type="AlphaFoldDB" id="A0A926IBW4"/>
<dbReference type="GO" id="GO:1901135">
    <property type="term" value="P:carbohydrate derivative metabolic process"/>
    <property type="evidence" value="ECO:0007669"/>
    <property type="project" value="InterPro"/>
</dbReference>
<dbReference type="Proteomes" id="UP000660861">
    <property type="component" value="Unassembled WGS sequence"/>
</dbReference>
<dbReference type="SUPFAM" id="SSF53697">
    <property type="entry name" value="SIS domain"/>
    <property type="match status" value="1"/>
</dbReference>
<dbReference type="NCBIfam" id="TIGR03127">
    <property type="entry name" value="RuMP_HxlB"/>
    <property type="match status" value="1"/>
</dbReference>
<dbReference type="InterPro" id="IPR046348">
    <property type="entry name" value="SIS_dom_sf"/>
</dbReference>
<dbReference type="Gene3D" id="3.40.50.10490">
    <property type="entry name" value="Glucose-6-phosphate isomerase like protein, domain 1"/>
    <property type="match status" value="1"/>
</dbReference>
<dbReference type="PROSITE" id="PS51464">
    <property type="entry name" value="SIS"/>
    <property type="match status" value="1"/>
</dbReference>
<dbReference type="Pfam" id="PF01380">
    <property type="entry name" value="SIS"/>
    <property type="match status" value="1"/>
</dbReference>
<comment type="caution">
    <text evidence="3">The sequence shown here is derived from an EMBL/GenBank/DDBJ whole genome shotgun (WGS) entry which is preliminary data.</text>
</comment>
<name>A0A926IBW4_9FIRM</name>
<protein>
    <submittedName>
        <fullName evidence="3">6-phospho-3-hexuloisomerase</fullName>
    </submittedName>
</protein>
<evidence type="ECO:0000256" key="1">
    <source>
        <dbReference type="ARBA" id="ARBA00009235"/>
    </source>
</evidence>
<feature type="domain" description="SIS" evidence="2">
    <location>
        <begin position="30"/>
        <end position="174"/>
    </location>
</feature>
<evidence type="ECO:0000259" key="2">
    <source>
        <dbReference type="PROSITE" id="PS51464"/>
    </source>
</evidence>
<organism evidence="3 4">
    <name type="scientific">Zongyangia hominis</name>
    <dbReference type="NCBI Taxonomy" id="2763677"/>
    <lineage>
        <taxon>Bacteria</taxon>
        <taxon>Bacillati</taxon>
        <taxon>Bacillota</taxon>
        <taxon>Clostridia</taxon>
        <taxon>Eubacteriales</taxon>
        <taxon>Oscillospiraceae</taxon>
        <taxon>Zongyangia</taxon>
    </lineage>
</organism>
<dbReference type="EMBL" id="JACRTC010000005">
    <property type="protein sequence ID" value="MBC8570708.1"/>
    <property type="molecule type" value="Genomic_DNA"/>
</dbReference>
<accession>A0A926IBW4</accession>